<name>A0A6P4EWD5_DRORH</name>
<reference evidence="1" key="3">
    <citation type="submission" date="2025-05" db="UniProtKB">
        <authorList>
            <consortium name="EnsemblMetazoa"/>
        </authorList>
    </citation>
    <scope>IDENTIFICATION</scope>
</reference>
<dbReference type="GeneID" id="108046996"/>
<proteinExistence type="predicted"/>
<evidence type="ECO:0000313" key="2">
    <source>
        <dbReference type="Proteomes" id="UP001652680"/>
    </source>
</evidence>
<evidence type="ECO:0000313" key="3">
    <source>
        <dbReference type="RefSeq" id="XP_016982505.1"/>
    </source>
</evidence>
<organism evidence="3">
    <name type="scientific">Drosophila rhopaloa</name>
    <name type="common">Fruit fly</name>
    <dbReference type="NCBI Taxonomy" id="1041015"/>
    <lineage>
        <taxon>Eukaryota</taxon>
        <taxon>Metazoa</taxon>
        <taxon>Ecdysozoa</taxon>
        <taxon>Arthropoda</taxon>
        <taxon>Hexapoda</taxon>
        <taxon>Insecta</taxon>
        <taxon>Pterygota</taxon>
        <taxon>Neoptera</taxon>
        <taxon>Endopterygota</taxon>
        <taxon>Diptera</taxon>
        <taxon>Brachycera</taxon>
        <taxon>Muscomorpha</taxon>
        <taxon>Ephydroidea</taxon>
        <taxon>Drosophilidae</taxon>
        <taxon>Drosophila</taxon>
        <taxon>Sophophora</taxon>
    </lineage>
</organism>
<dbReference type="Proteomes" id="UP001652680">
    <property type="component" value="Unassembled WGS sequence"/>
</dbReference>
<gene>
    <name evidence="3" type="primary">LOC108046996</name>
    <name evidence="1" type="synonym">108046996</name>
</gene>
<accession>A0A6P4EWD5</accession>
<protein>
    <submittedName>
        <fullName evidence="3">Uncharacterized protein LOC108046996</fullName>
    </submittedName>
</protein>
<evidence type="ECO:0000313" key="1">
    <source>
        <dbReference type="EnsemblMetazoa" id="XP_016982505.1"/>
    </source>
</evidence>
<reference evidence="3" key="2">
    <citation type="submission" date="2025-04" db="UniProtKB">
        <authorList>
            <consortium name="RefSeq"/>
        </authorList>
    </citation>
    <scope>IDENTIFICATION</scope>
</reference>
<dbReference type="AlphaFoldDB" id="A0A6P4EWD5"/>
<keyword evidence="2" id="KW-1185">Reference proteome</keyword>
<dbReference type="RefSeq" id="XP_016982505.1">
    <property type="nucleotide sequence ID" value="XM_017127016.1"/>
</dbReference>
<sequence>MAKAKLNLWMTQLRSMGRSLRWDFSTINNARWTLPWTQTIYKRLPSTPSSAKFTTETNEVPITEGLKCEEQCVGLNGIRDIKLGDPSIPKIDGEMARPQNGFISRALYYRRLYMKR</sequence>
<dbReference type="EnsemblMetazoa" id="XM_017127016.2">
    <property type="protein sequence ID" value="XP_016982505.1"/>
    <property type="gene ID" value="LOC108046996"/>
</dbReference>
<dbReference type="OrthoDB" id="7846808at2759"/>
<reference evidence="2" key="1">
    <citation type="journal article" date="2021" name="Elife">
        <title>Highly contiguous assemblies of 101 drosophilid genomes.</title>
        <authorList>
            <person name="Kim B.Y."/>
            <person name="Wang J.R."/>
            <person name="Miller D.E."/>
            <person name="Barmina O."/>
            <person name="Delaney E."/>
            <person name="Thompson A."/>
            <person name="Comeault A.A."/>
            <person name="Peede D."/>
            <person name="D'Agostino E.R."/>
            <person name="Pelaez J."/>
            <person name="Aguilar J.M."/>
            <person name="Haji D."/>
            <person name="Matsunaga T."/>
            <person name="Armstrong E.E."/>
            <person name="Zych M."/>
            <person name="Ogawa Y."/>
            <person name="Stamenkovic-Radak M."/>
            <person name="Jelic M."/>
            <person name="Veselinovic M.S."/>
            <person name="Tanaskovic M."/>
            <person name="Eric P."/>
            <person name="Gao J.J."/>
            <person name="Katoh T.K."/>
            <person name="Toda M.J."/>
            <person name="Watabe H."/>
            <person name="Watada M."/>
            <person name="Davis J.S."/>
            <person name="Moyle L.C."/>
            <person name="Manoli G."/>
            <person name="Bertolini E."/>
            <person name="Kostal V."/>
            <person name="Hawley R.S."/>
            <person name="Takahashi A."/>
            <person name="Jones C.D."/>
            <person name="Price D.K."/>
            <person name="Whiteman N."/>
            <person name="Kopp A."/>
            <person name="Matute D.R."/>
            <person name="Petrov D.A."/>
        </authorList>
    </citation>
    <scope>NUCLEOTIDE SEQUENCE [LARGE SCALE GENOMIC DNA]</scope>
</reference>